<dbReference type="SUPFAM" id="SSF49464">
    <property type="entry name" value="Carboxypeptidase regulatory domain-like"/>
    <property type="match status" value="1"/>
</dbReference>
<dbReference type="EMBL" id="JAMYWD010000003">
    <property type="protein sequence ID" value="KAJ4977452.1"/>
    <property type="molecule type" value="Genomic_DNA"/>
</dbReference>
<dbReference type="Pfam" id="PF01190">
    <property type="entry name" value="Pollen_Ole_e_1"/>
    <property type="match status" value="1"/>
</dbReference>
<accession>A0A9Q0KV80</accession>
<gene>
    <name evidence="4" type="ORF">NE237_002558</name>
</gene>
<dbReference type="InterPro" id="IPR008969">
    <property type="entry name" value="CarboxyPept-like_regulatory"/>
</dbReference>
<evidence type="ECO:0000256" key="2">
    <source>
        <dbReference type="SAM" id="MobiDB-lite"/>
    </source>
</evidence>
<evidence type="ECO:0000256" key="1">
    <source>
        <dbReference type="ARBA" id="ARBA00022729"/>
    </source>
</evidence>
<evidence type="ECO:0000256" key="3">
    <source>
        <dbReference type="SAM" id="SignalP"/>
    </source>
</evidence>
<keyword evidence="1 3" id="KW-0732">Signal</keyword>
<evidence type="ECO:0008006" key="6">
    <source>
        <dbReference type="Google" id="ProtNLM"/>
    </source>
</evidence>
<dbReference type="GO" id="GO:0071944">
    <property type="term" value="C:cell periphery"/>
    <property type="evidence" value="ECO:0007669"/>
    <property type="project" value="TreeGrafter"/>
</dbReference>
<dbReference type="Proteomes" id="UP001141806">
    <property type="component" value="Unassembled WGS sequence"/>
</dbReference>
<proteinExistence type="predicted"/>
<reference evidence="4" key="1">
    <citation type="journal article" date="2023" name="Plant J.">
        <title>The genome of the king protea, Protea cynaroides.</title>
        <authorList>
            <person name="Chang J."/>
            <person name="Duong T.A."/>
            <person name="Schoeman C."/>
            <person name="Ma X."/>
            <person name="Roodt D."/>
            <person name="Barker N."/>
            <person name="Li Z."/>
            <person name="Van de Peer Y."/>
            <person name="Mizrachi E."/>
        </authorList>
    </citation>
    <scope>NUCLEOTIDE SEQUENCE</scope>
    <source>
        <tissue evidence="4">Young leaves</tissue>
    </source>
</reference>
<feature type="region of interest" description="Disordered" evidence="2">
    <location>
        <begin position="47"/>
        <end position="72"/>
    </location>
</feature>
<feature type="signal peptide" evidence="3">
    <location>
        <begin position="1"/>
        <end position="28"/>
    </location>
</feature>
<sequence>MVGLASVKTFVAALQLLLLLLGSGAVNAAETLYEPLAHHLRHPIFHHPHHHHMHSPAPAPAPAPARTHHHHTHPPMRVAVQGVVYCKSCKYSGIDTLQDSIPILGAVVKLNGYNTMLTTTTDKNGYFFLEAPNMMSSYEVRKFDVSLVSSPLPLCDKVTNLNDGLTGASLRYEKIETKLPYELYTVGPLAFEPPKC</sequence>
<feature type="chain" id="PRO_5040438333" description="Pollen Ole e 1 allergen and extensin family protein" evidence="3">
    <location>
        <begin position="29"/>
        <end position="196"/>
    </location>
</feature>
<dbReference type="PANTHER" id="PTHR33470">
    <property type="entry name" value="OS01G0164075 PROTEIN"/>
    <property type="match status" value="1"/>
</dbReference>
<dbReference type="AlphaFoldDB" id="A0A9Q0KV80"/>
<dbReference type="PANTHER" id="PTHR33470:SF22">
    <property type="entry name" value="POLLEN OLE E 1 ALLERGEN AND EXTENSIN FAMILY PROTEIN"/>
    <property type="match status" value="1"/>
</dbReference>
<protein>
    <recommendedName>
        <fullName evidence="6">Pollen Ole e 1 allergen and extensin family protein</fullName>
    </recommendedName>
</protein>
<organism evidence="4 5">
    <name type="scientific">Protea cynaroides</name>
    <dbReference type="NCBI Taxonomy" id="273540"/>
    <lineage>
        <taxon>Eukaryota</taxon>
        <taxon>Viridiplantae</taxon>
        <taxon>Streptophyta</taxon>
        <taxon>Embryophyta</taxon>
        <taxon>Tracheophyta</taxon>
        <taxon>Spermatophyta</taxon>
        <taxon>Magnoliopsida</taxon>
        <taxon>Proteales</taxon>
        <taxon>Proteaceae</taxon>
        <taxon>Protea</taxon>
    </lineage>
</organism>
<dbReference type="OrthoDB" id="665669at2759"/>
<comment type="caution">
    <text evidence="4">The sequence shown here is derived from an EMBL/GenBank/DDBJ whole genome shotgun (WGS) entry which is preliminary data.</text>
</comment>
<name>A0A9Q0KV80_9MAGN</name>
<evidence type="ECO:0000313" key="4">
    <source>
        <dbReference type="EMBL" id="KAJ4977452.1"/>
    </source>
</evidence>
<evidence type="ECO:0000313" key="5">
    <source>
        <dbReference type="Proteomes" id="UP001141806"/>
    </source>
</evidence>
<keyword evidence="5" id="KW-1185">Reference proteome</keyword>